<dbReference type="AlphaFoldDB" id="A0AAN9UMI4"/>
<proteinExistence type="predicted"/>
<organism evidence="3 4">
    <name type="scientific">Diatrype stigma</name>
    <dbReference type="NCBI Taxonomy" id="117547"/>
    <lineage>
        <taxon>Eukaryota</taxon>
        <taxon>Fungi</taxon>
        <taxon>Dikarya</taxon>
        <taxon>Ascomycota</taxon>
        <taxon>Pezizomycotina</taxon>
        <taxon>Sordariomycetes</taxon>
        <taxon>Xylariomycetidae</taxon>
        <taxon>Xylariales</taxon>
        <taxon>Diatrypaceae</taxon>
        <taxon>Diatrype</taxon>
    </lineage>
</organism>
<evidence type="ECO:0008006" key="5">
    <source>
        <dbReference type="Google" id="ProtNLM"/>
    </source>
</evidence>
<sequence>MGLADKFEFAPDLVPKVKLGLHITHGILAFVIFVLEIVLFKSQDAAINGNNGWTFAMCFITIPAVLYLAMTPRWERTRRAAQPHAMTVVDAIWTVLWLSAFATQVSYNKANSCGQGCNVSKGIVALAFFQTVLWFLSSLVSWYTMRYANNNGFLPGYENLGNTHQNIDPDKAAFSTSMAPHDEEAYAPVNMDDDRHDDFQSSPYNPDSYGGGAGSSSVSGAGGLFDNDTSYRPQTTTGGTPPPQDNPFDNGYRVNNLTPLNDPYAESSYGGSYGGSKVYAPPAADDYDTSGPAQFPSANYDRTMH</sequence>
<accession>A0AAN9UMI4</accession>
<feature type="transmembrane region" description="Helical" evidence="2">
    <location>
        <begin position="52"/>
        <end position="70"/>
    </location>
</feature>
<feature type="transmembrane region" description="Helical" evidence="2">
    <location>
        <begin position="82"/>
        <end position="102"/>
    </location>
</feature>
<protein>
    <recommendedName>
        <fullName evidence="5">MARVEL domain-containing protein</fullName>
    </recommendedName>
</protein>
<keyword evidence="4" id="KW-1185">Reference proteome</keyword>
<dbReference type="Proteomes" id="UP001320420">
    <property type="component" value="Unassembled WGS sequence"/>
</dbReference>
<gene>
    <name evidence="3" type="ORF">SLS62_007822</name>
</gene>
<keyword evidence="2" id="KW-0812">Transmembrane</keyword>
<evidence type="ECO:0000313" key="3">
    <source>
        <dbReference type="EMBL" id="KAK7750193.1"/>
    </source>
</evidence>
<dbReference type="PANTHER" id="PTHR37451:SF3">
    <property type="entry name" value="MARVEL DOMAIN-CONTAINING PROTEIN"/>
    <property type="match status" value="1"/>
</dbReference>
<name>A0AAN9UMI4_9PEZI</name>
<dbReference type="PANTHER" id="PTHR37451">
    <property type="entry name" value="MARVEL DOMAIN"/>
    <property type="match status" value="1"/>
</dbReference>
<comment type="caution">
    <text evidence="3">The sequence shown here is derived from an EMBL/GenBank/DDBJ whole genome shotgun (WGS) entry which is preliminary data.</text>
</comment>
<evidence type="ECO:0000256" key="1">
    <source>
        <dbReference type="SAM" id="MobiDB-lite"/>
    </source>
</evidence>
<evidence type="ECO:0000256" key="2">
    <source>
        <dbReference type="SAM" id="Phobius"/>
    </source>
</evidence>
<reference evidence="3 4" key="1">
    <citation type="submission" date="2024-02" db="EMBL/GenBank/DDBJ databases">
        <title>De novo assembly and annotation of 12 fungi associated with fruit tree decline syndrome in Ontario, Canada.</title>
        <authorList>
            <person name="Sulman M."/>
            <person name="Ellouze W."/>
            <person name="Ilyukhin E."/>
        </authorList>
    </citation>
    <scope>NUCLEOTIDE SEQUENCE [LARGE SCALE GENOMIC DNA]</scope>
    <source>
        <strain evidence="3 4">M11/M66-122</strain>
    </source>
</reference>
<dbReference type="EMBL" id="JAKJXP020000068">
    <property type="protein sequence ID" value="KAK7750193.1"/>
    <property type="molecule type" value="Genomic_DNA"/>
</dbReference>
<keyword evidence="2" id="KW-0472">Membrane</keyword>
<feature type="transmembrane region" description="Helical" evidence="2">
    <location>
        <begin position="20"/>
        <end position="40"/>
    </location>
</feature>
<feature type="region of interest" description="Disordered" evidence="1">
    <location>
        <begin position="188"/>
        <end position="305"/>
    </location>
</feature>
<keyword evidence="2" id="KW-1133">Transmembrane helix</keyword>
<feature type="transmembrane region" description="Helical" evidence="2">
    <location>
        <begin position="123"/>
        <end position="145"/>
    </location>
</feature>
<evidence type="ECO:0000313" key="4">
    <source>
        <dbReference type="Proteomes" id="UP001320420"/>
    </source>
</evidence>